<evidence type="ECO:0000256" key="7">
    <source>
        <dbReference type="ARBA" id="ARBA00022801"/>
    </source>
</evidence>
<dbReference type="PANTHER" id="PTHR10642">
    <property type="entry name" value="RIBONUCLEASE H1"/>
    <property type="match status" value="1"/>
</dbReference>
<evidence type="ECO:0000256" key="5">
    <source>
        <dbReference type="ARBA" id="ARBA00022723"/>
    </source>
</evidence>
<organism evidence="10 11">
    <name type="scientific">Exophiala mesophila</name>
    <name type="common">Black yeast-like fungus</name>
    <dbReference type="NCBI Taxonomy" id="212818"/>
    <lineage>
        <taxon>Eukaryota</taxon>
        <taxon>Fungi</taxon>
        <taxon>Dikarya</taxon>
        <taxon>Ascomycota</taxon>
        <taxon>Pezizomycotina</taxon>
        <taxon>Eurotiomycetes</taxon>
        <taxon>Chaetothyriomycetidae</taxon>
        <taxon>Chaetothyriales</taxon>
        <taxon>Herpotrichiellaceae</taxon>
        <taxon>Exophiala</taxon>
    </lineage>
</organism>
<dbReference type="Proteomes" id="UP000054302">
    <property type="component" value="Unassembled WGS sequence"/>
</dbReference>
<evidence type="ECO:0000256" key="4">
    <source>
        <dbReference type="ARBA" id="ARBA00022722"/>
    </source>
</evidence>
<feature type="domain" description="RNase H type-1" evidence="9">
    <location>
        <begin position="77"/>
        <end position="254"/>
    </location>
</feature>
<dbReference type="InterPro" id="IPR012337">
    <property type="entry name" value="RNaseH-like_sf"/>
</dbReference>
<name>A0A0D1Z5M9_EXOME</name>
<proteinExistence type="inferred from homology"/>
<dbReference type="Gene3D" id="3.30.420.10">
    <property type="entry name" value="Ribonuclease H-like superfamily/Ribonuclease H"/>
    <property type="match status" value="1"/>
</dbReference>
<reference evidence="10 11" key="1">
    <citation type="submission" date="2015-01" db="EMBL/GenBank/DDBJ databases">
        <title>The Genome Sequence of Exophiala mesophila CBS40295.</title>
        <authorList>
            <consortium name="The Broad Institute Genomics Platform"/>
            <person name="Cuomo C."/>
            <person name="de Hoog S."/>
            <person name="Gorbushina A."/>
            <person name="Stielow B."/>
            <person name="Teixiera M."/>
            <person name="Abouelleil A."/>
            <person name="Chapman S.B."/>
            <person name="Priest M."/>
            <person name="Young S.K."/>
            <person name="Wortman J."/>
            <person name="Nusbaum C."/>
            <person name="Birren B."/>
        </authorList>
    </citation>
    <scope>NUCLEOTIDE SEQUENCE [LARGE SCALE GENOMIC DNA]</scope>
    <source>
        <strain evidence="10 11">CBS 40295</strain>
    </source>
</reference>
<keyword evidence="11" id="KW-1185">Reference proteome</keyword>
<dbReference type="OMA" id="CMDNGRP"/>
<dbReference type="GeneID" id="27326627"/>
<dbReference type="CDD" id="cd13934">
    <property type="entry name" value="RNase_H_Dikarya_like"/>
    <property type="match status" value="1"/>
</dbReference>
<keyword evidence="5" id="KW-0479">Metal-binding</keyword>
<evidence type="ECO:0000256" key="8">
    <source>
        <dbReference type="SAM" id="MobiDB-lite"/>
    </source>
</evidence>
<evidence type="ECO:0000259" key="9">
    <source>
        <dbReference type="PROSITE" id="PS50879"/>
    </source>
</evidence>
<comment type="similarity">
    <text evidence="2">Belongs to the RNase H family.</text>
</comment>
<dbReference type="RefSeq" id="XP_016220768.1">
    <property type="nucleotide sequence ID" value="XM_016373857.1"/>
</dbReference>
<dbReference type="STRING" id="212818.A0A0D1Z5M9"/>
<dbReference type="SUPFAM" id="SSF53098">
    <property type="entry name" value="Ribonuclease H-like"/>
    <property type="match status" value="1"/>
</dbReference>
<dbReference type="InterPro" id="IPR036397">
    <property type="entry name" value="RNaseH_sf"/>
</dbReference>
<dbReference type="InterPro" id="IPR002156">
    <property type="entry name" value="RNaseH_domain"/>
</dbReference>
<dbReference type="GO" id="GO:0046872">
    <property type="term" value="F:metal ion binding"/>
    <property type="evidence" value="ECO:0007669"/>
    <property type="project" value="UniProtKB-KW"/>
</dbReference>
<dbReference type="PANTHER" id="PTHR10642:SF26">
    <property type="entry name" value="RIBONUCLEASE H1"/>
    <property type="match status" value="1"/>
</dbReference>
<dbReference type="PROSITE" id="PS50879">
    <property type="entry name" value="RNASE_H_1"/>
    <property type="match status" value="1"/>
</dbReference>
<dbReference type="GO" id="GO:0043137">
    <property type="term" value="P:DNA replication, removal of RNA primer"/>
    <property type="evidence" value="ECO:0007669"/>
    <property type="project" value="TreeGrafter"/>
</dbReference>
<dbReference type="EMBL" id="KN847525">
    <property type="protein sequence ID" value="KIV89194.1"/>
    <property type="molecule type" value="Genomic_DNA"/>
</dbReference>
<evidence type="ECO:0000256" key="3">
    <source>
        <dbReference type="ARBA" id="ARBA00012180"/>
    </source>
</evidence>
<gene>
    <name evidence="10" type="ORF">PV10_08782</name>
</gene>
<feature type="region of interest" description="Disordered" evidence="8">
    <location>
        <begin position="107"/>
        <end position="133"/>
    </location>
</feature>
<dbReference type="VEuPathDB" id="FungiDB:PV10_08782"/>
<protein>
    <recommendedName>
        <fullName evidence="3">ribonuclease H</fullName>
        <ecNumber evidence="3">3.1.26.4</ecNumber>
    </recommendedName>
</protein>
<dbReference type="GO" id="GO:0003676">
    <property type="term" value="F:nucleic acid binding"/>
    <property type="evidence" value="ECO:0007669"/>
    <property type="project" value="InterPro"/>
</dbReference>
<evidence type="ECO:0000313" key="11">
    <source>
        <dbReference type="Proteomes" id="UP000054302"/>
    </source>
</evidence>
<keyword evidence="6" id="KW-0255">Endonuclease</keyword>
<evidence type="ECO:0000313" key="10">
    <source>
        <dbReference type="EMBL" id="KIV89194.1"/>
    </source>
</evidence>
<keyword evidence="7" id="KW-0378">Hydrolase</keyword>
<evidence type="ECO:0000256" key="6">
    <source>
        <dbReference type="ARBA" id="ARBA00022759"/>
    </source>
</evidence>
<evidence type="ECO:0000256" key="1">
    <source>
        <dbReference type="ARBA" id="ARBA00000077"/>
    </source>
</evidence>
<dbReference type="InterPro" id="IPR050092">
    <property type="entry name" value="RNase_H"/>
</dbReference>
<dbReference type="EC" id="3.1.26.4" evidence="3"/>
<dbReference type="OrthoDB" id="407198at2759"/>
<keyword evidence="4" id="KW-0540">Nuclease</keyword>
<dbReference type="GO" id="GO:0004523">
    <property type="term" value="F:RNA-DNA hybrid ribonuclease activity"/>
    <property type="evidence" value="ECO:0007669"/>
    <property type="project" value="UniProtKB-EC"/>
</dbReference>
<sequence>MYQGPTSESQRGPFPQLFEGRIAQGYSCILAISPIEIGSNGTRFHPPNEFETPESLFTPGIPSTASIPSPRWLRRTDNCEGLVYADGACLGNGTDQARAGYAFVFGPPNPRQSPLQSGSRARNHTETSRPTTTKLRLELHGPQGTPELQTSNRAELRAVIAVMQFRAWWGEGIQRLVIATDSSYVVDCATQSIHAWQTNGWRTAKGPPVKNRDLWELYLAELQRCSNSGLHVLFWKIPREWNSTADAAAREAATLPDTEEYSKVLGVCC</sequence>
<comment type="catalytic activity">
    <reaction evidence="1">
        <text>Endonucleolytic cleavage to 5'-phosphomonoester.</text>
        <dbReference type="EC" id="3.1.26.4"/>
    </reaction>
</comment>
<accession>A0A0D1Z5M9</accession>
<dbReference type="Pfam" id="PF00075">
    <property type="entry name" value="RNase_H"/>
    <property type="match status" value="1"/>
</dbReference>
<evidence type="ECO:0000256" key="2">
    <source>
        <dbReference type="ARBA" id="ARBA00005300"/>
    </source>
</evidence>
<dbReference type="HOGENOM" id="CLU_030894_4_1_1"/>
<dbReference type="AlphaFoldDB" id="A0A0D1Z5M9"/>